<comment type="caution">
    <text evidence="5">The sequence shown here is derived from an EMBL/GenBank/DDBJ whole genome shotgun (WGS) entry which is preliminary data.</text>
</comment>
<dbReference type="Proteomes" id="UP000295382">
    <property type="component" value="Unassembled WGS sequence"/>
</dbReference>
<proteinExistence type="inferred from homology"/>
<dbReference type="SUPFAM" id="SSF69255">
    <property type="entry name" value="gp5 N-terminal domain-like"/>
    <property type="match status" value="1"/>
</dbReference>
<evidence type="ECO:0000259" key="3">
    <source>
        <dbReference type="Pfam" id="PF10106"/>
    </source>
</evidence>
<dbReference type="InterPro" id="IPR006533">
    <property type="entry name" value="T6SS_Vgr_RhsGE"/>
</dbReference>
<feature type="domain" description="Gp5/Type VI secretion system Vgr protein OB-fold" evidence="2">
    <location>
        <begin position="490"/>
        <end position="538"/>
    </location>
</feature>
<evidence type="ECO:0000259" key="4">
    <source>
        <dbReference type="Pfam" id="PF13296"/>
    </source>
</evidence>
<dbReference type="EMBL" id="SLZQ01000017">
    <property type="protein sequence ID" value="TCS33312.1"/>
    <property type="molecule type" value="Genomic_DNA"/>
</dbReference>
<dbReference type="InterPro" id="IPR017847">
    <property type="entry name" value="T6SS_RhsGE_Vgr_subset"/>
</dbReference>
<dbReference type="SUPFAM" id="SSF69279">
    <property type="entry name" value="Phage tail proteins"/>
    <property type="match status" value="2"/>
</dbReference>
<organism evidence="5 6">
    <name type="scientific">Paucimonas lemoignei</name>
    <name type="common">Pseudomonas lemoignei</name>
    <dbReference type="NCBI Taxonomy" id="29443"/>
    <lineage>
        <taxon>Bacteria</taxon>
        <taxon>Pseudomonadati</taxon>
        <taxon>Pseudomonadota</taxon>
        <taxon>Betaproteobacteria</taxon>
        <taxon>Burkholderiales</taxon>
        <taxon>Burkholderiaceae</taxon>
        <taxon>Paucimonas</taxon>
    </lineage>
</organism>
<evidence type="ECO:0000256" key="1">
    <source>
        <dbReference type="ARBA" id="ARBA00005558"/>
    </source>
</evidence>
<dbReference type="InterPro" id="IPR018769">
    <property type="entry name" value="VgrG2_DUF2345"/>
</dbReference>
<dbReference type="NCBIfam" id="TIGR01646">
    <property type="entry name" value="vgr_GE"/>
    <property type="match status" value="1"/>
</dbReference>
<dbReference type="InterPro" id="IPR037026">
    <property type="entry name" value="Vgr_OB-fold_dom_sf"/>
</dbReference>
<dbReference type="Gene3D" id="2.40.50.230">
    <property type="entry name" value="Gp5 N-terminal domain"/>
    <property type="match status" value="1"/>
</dbReference>
<dbReference type="InterPro" id="IPR028244">
    <property type="entry name" value="T6SS_Rhs_Vgr_dom"/>
</dbReference>
<sequence>MSGDILGAAGALRALLAGHTQDTRLLRLTTSLGSAALVVESINGTEGISQSFRFEIIALSIDAAIDGAKLLGQPALLEVLTQHSRNEPRPFHGHVTAFESLSSDGGFTRYRIRLEPWIAFLRHRFDCFVWQDKTTLEIISEIFSDYQGQGALVADWRLALTDSSQYTPREVCTQFEESDLAFVERLLAEEGLFYWFEHTGDSTSPALGSHRLVIADSNAAFVQNQQAHIRFHRAAAVEHSDTITEWQASRRILTNTMMVSSWNERQVSVMTHQLASAHNNGEVPELMATDHSGLRHFASGDSAARAARLQLEAMEARNKTYHGESTVRTLAPGTTFVLTEHSVHDNDRRESGDDAATFAVIAVQHTGRNNLSSEAKTLIDKVFVNSVKPLGAGGQAKQASKNDVPLYHNRFTVLRADIPWRPLTTDARGALLHPKPTVTGIHTAIVVGASGQDLTTERDHRIKVQMHWQRGAQAASRRGHPNGENAPGNETAYVWVRVAEPAAGANWGSSFIPRIGQEVILDYIEGDIDRPVVVGSLYNGNGLSDAQGNQNAQGAGAATGNAPAWFAGESGEHAHNAILSGFKTQEIGNSQDGQGGYNALVFDDSTDQVGARLQTTKAKAQLNLGHIKRQTDNARQQSHGHGAELTTEAFGAVRAGQGLLLSTDARPNAGSSQLDAKEALAQLQQAHELQKSLADTAQKHNAFVGKTLDQEQHNFPEEVLKRPIESLQQTNQGCGTAEGGGAGTVPAFGRPDMVLSSPAGIALLTPADAHVTASSMTIAGGLDVSITAGRNYAVAVRSGISLFTYGDAKAKRKDQGDKGIKLHAAHGKVDLQAQSAELKAAADKDVMISSTHAKVEAAAKEHVLLTAGGAYVKIAGGKIEIHAPGSVLFKAAMKDLSGPTSMNHELATLAKGDLKMCEMQSAKAAASGGGLVAVN</sequence>
<dbReference type="Pfam" id="PF10106">
    <property type="entry name" value="DUF2345"/>
    <property type="match status" value="1"/>
</dbReference>
<dbReference type="Pfam" id="PF04717">
    <property type="entry name" value="Phage_base_V"/>
    <property type="match status" value="1"/>
</dbReference>
<dbReference type="Pfam" id="PF05954">
    <property type="entry name" value="Phage_GPD"/>
    <property type="match status" value="1"/>
</dbReference>
<dbReference type="AlphaFoldDB" id="A0A4R3HPY2"/>
<dbReference type="Gene3D" id="3.55.50.10">
    <property type="entry name" value="Baseplate protein-like domains"/>
    <property type="match status" value="1"/>
</dbReference>
<keyword evidence="6" id="KW-1185">Reference proteome</keyword>
<name>A0A4R3HPY2_PAULE</name>
<reference evidence="5 6" key="1">
    <citation type="submission" date="2019-03" db="EMBL/GenBank/DDBJ databases">
        <title>Genomic Encyclopedia of Type Strains, Phase IV (KMG-IV): sequencing the most valuable type-strain genomes for metagenomic binning, comparative biology and taxonomic classification.</title>
        <authorList>
            <person name="Goeker M."/>
        </authorList>
    </citation>
    <scope>NUCLEOTIDE SEQUENCE [LARGE SCALE GENOMIC DNA]</scope>
    <source>
        <strain evidence="5 6">DSM 7445</strain>
    </source>
</reference>
<gene>
    <name evidence="5" type="ORF">EDC30_11767</name>
</gene>
<evidence type="ECO:0000313" key="5">
    <source>
        <dbReference type="EMBL" id="TCS33312.1"/>
    </source>
</evidence>
<evidence type="ECO:0000313" key="6">
    <source>
        <dbReference type="Proteomes" id="UP000295382"/>
    </source>
</evidence>
<feature type="domain" description="DUF2345" evidence="3">
    <location>
        <begin position="741"/>
        <end position="899"/>
    </location>
</feature>
<dbReference type="Gene3D" id="4.10.220.110">
    <property type="match status" value="1"/>
</dbReference>
<comment type="similarity">
    <text evidence="1">Belongs to the VgrG protein family.</text>
</comment>
<dbReference type="RefSeq" id="WP_165973873.1">
    <property type="nucleotide sequence ID" value="NZ_SLZQ01000017.1"/>
</dbReference>
<dbReference type="InterPro" id="IPR006531">
    <property type="entry name" value="Gp5/Vgr_OB"/>
</dbReference>
<dbReference type="Gene3D" id="2.30.110.50">
    <property type="match status" value="1"/>
</dbReference>
<dbReference type="Pfam" id="PF13296">
    <property type="entry name" value="T6SS_Vgr"/>
    <property type="match status" value="1"/>
</dbReference>
<evidence type="ECO:0000259" key="2">
    <source>
        <dbReference type="Pfam" id="PF04717"/>
    </source>
</evidence>
<accession>A0A4R3HPY2</accession>
<dbReference type="NCBIfam" id="TIGR03361">
    <property type="entry name" value="VI_Rhs_Vgr"/>
    <property type="match status" value="1"/>
</dbReference>
<feature type="domain" description="Putative type VI secretion system Rhs element associated Vgr" evidence="4">
    <location>
        <begin position="594"/>
        <end position="697"/>
    </location>
</feature>
<protein>
    <submittedName>
        <fullName evidence="5">Rhs element Vgr protein</fullName>
    </submittedName>
</protein>